<dbReference type="PaxDb" id="3880-AES66770"/>
<gene>
    <name evidence="2" type="ordered locus">MTR_2g081430</name>
</gene>
<accession>G7ITJ4</accession>
<keyword evidence="1" id="KW-0472">Membrane</keyword>
<reference evidence="2 4" key="1">
    <citation type="journal article" date="2011" name="Nature">
        <title>The Medicago genome provides insight into the evolution of rhizobial symbioses.</title>
        <authorList>
            <person name="Young N.D."/>
            <person name="Debelle F."/>
            <person name="Oldroyd G.E."/>
            <person name="Geurts R."/>
            <person name="Cannon S.B."/>
            <person name="Udvardi M.K."/>
            <person name="Benedito V.A."/>
            <person name="Mayer K.F."/>
            <person name="Gouzy J."/>
            <person name="Schoof H."/>
            <person name="Van de Peer Y."/>
            <person name="Proost S."/>
            <person name="Cook D.R."/>
            <person name="Meyers B.C."/>
            <person name="Spannagl M."/>
            <person name="Cheung F."/>
            <person name="De Mita S."/>
            <person name="Krishnakumar V."/>
            <person name="Gundlach H."/>
            <person name="Zhou S."/>
            <person name="Mudge J."/>
            <person name="Bharti A.K."/>
            <person name="Murray J.D."/>
            <person name="Naoumkina M.A."/>
            <person name="Rosen B."/>
            <person name="Silverstein K.A."/>
            <person name="Tang H."/>
            <person name="Rombauts S."/>
            <person name="Zhao P.X."/>
            <person name="Zhou P."/>
            <person name="Barbe V."/>
            <person name="Bardou P."/>
            <person name="Bechner M."/>
            <person name="Bellec A."/>
            <person name="Berger A."/>
            <person name="Berges H."/>
            <person name="Bidwell S."/>
            <person name="Bisseling T."/>
            <person name="Choisne N."/>
            <person name="Couloux A."/>
            <person name="Denny R."/>
            <person name="Deshpande S."/>
            <person name="Dai X."/>
            <person name="Doyle J.J."/>
            <person name="Dudez A.M."/>
            <person name="Farmer A.D."/>
            <person name="Fouteau S."/>
            <person name="Franken C."/>
            <person name="Gibelin C."/>
            <person name="Gish J."/>
            <person name="Goldstein S."/>
            <person name="Gonzalez A.J."/>
            <person name="Green P.J."/>
            <person name="Hallab A."/>
            <person name="Hartog M."/>
            <person name="Hua A."/>
            <person name="Humphray S.J."/>
            <person name="Jeong D.H."/>
            <person name="Jing Y."/>
            <person name="Jocker A."/>
            <person name="Kenton S.M."/>
            <person name="Kim D.J."/>
            <person name="Klee K."/>
            <person name="Lai H."/>
            <person name="Lang C."/>
            <person name="Lin S."/>
            <person name="Macmil S.L."/>
            <person name="Magdelenat G."/>
            <person name="Matthews L."/>
            <person name="McCorrison J."/>
            <person name="Monaghan E.L."/>
            <person name="Mun J.H."/>
            <person name="Najar F.Z."/>
            <person name="Nicholson C."/>
            <person name="Noirot C."/>
            <person name="O'Bleness M."/>
            <person name="Paule C.R."/>
            <person name="Poulain J."/>
            <person name="Prion F."/>
            <person name="Qin B."/>
            <person name="Qu C."/>
            <person name="Retzel E.F."/>
            <person name="Riddle C."/>
            <person name="Sallet E."/>
            <person name="Samain S."/>
            <person name="Samson N."/>
            <person name="Sanders I."/>
            <person name="Saurat O."/>
            <person name="Scarpelli C."/>
            <person name="Schiex T."/>
            <person name="Segurens B."/>
            <person name="Severin A.J."/>
            <person name="Sherrier D.J."/>
            <person name="Shi R."/>
            <person name="Sims S."/>
            <person name="Singer S.R."/>
            <person name="Sinharoy S."/>
            <person name="Sterck L."/>
            <person name="Viollet A."/>
            <person name="Wang B.B."/>
            <person name="Wang K."/>
            <person name="Wang M."/>
            <person name="Wang X."/>
            <person name="Warfsmann J."/>
            <person name="Weissenbach J."/>
            <person name="White D.D."/>
            <person name="White J.D."/>
            <person name="Wiley G.B."/>
            <person name="Wincker P."/>
            <person name="Xing Y."/>
            <person name="Yang L."/>
            <person name="Yao Z."/>
            <person name="Ying F."/>
            <person name="Zhai J."/>
            <person name="Zhou L."/>
            <person name="Zuber A."/>
            <person name="Denarie J."/>
            <person name="Dixon R.A."/>
            <person name="May G.D."/>
            <person name="Schwartz D.C."/>
            <person name="Rogers J."/>
            <person name="Quetier F."/>
            <person name="Town C.D."/>
            <person name="Roe B.A."/>
        </authorList>
    </citation>
    <scope>NUCLEOTIDE SEQUENCE [LARGE SCALE GENOMIC DNA]</scope>
    <source>
        <strain evidence="2">A17</strain>
        <strain evidence="3 4">cv. Jemalong A17</strain>
    </source>
</reference>
<evidence type="ECO:0000313" key="4">
    <source>
        <dbReference type="Proteomes" id="UP000002051"/>
    </source>
</evidence>
<reference evidence="2 4" key="2">
    <citation type="journal article" date="2014" name="BMC Genomics">
        <title>An improved genome release (version Mt4.0) for the model legume Medicago truncatula.</title>
        <authorList>
            <person name="Tang H."/>
            <person name="Krishnakumar V."/>
            <person name="Bidwell S."/>
            <person name="Rosen B."/>
            <person name="Chan A."/>
            <person name="Zhou S."/>
            <person name="Gentzbittel L."/>
            <person name="Childs K.L."/>
            <person name="Yandell M."/>
            <person name="Gundlach H."/>
            <person name="Mayer K.F."/>
            <person name="Schwartz D.C."/>
            <person name="Town C.D."/>
        </authorList>
    </citation>
    <scope>GENOME REANNOTATION</scope>
    <source>
        <strain evidence="3 4">cv. Jemalong A17</strain>
    </source>
</reference>
<evidence type="ECO:0000313" key="2">
    <source>
        <dbReference type="EMBL" id="AES66770.1"/>
    </source>
</evidence>
<dbReference type="EnsemblPlants" id="AES66770">
    <property type="protein sequence ID" value="AES66770"/>
    <property type="gene ID" value="MTR_2g081430"/>
</dbReference>
<keyword evidence="1" id="KW-1133">Transmembrane helix</keyword>
<keyword evidence="1 2" id="KW-0812">Transmembrane</keyword>
<evidence type="ECO:0000256" key="1">
    <source>
        <dbReference type="SAM" id="Phobius"/>
    </source>
</evidence>
<proteinExistence type="predicted"/>
<organism evidence="2 4">
    <name type="scientific">Medicago truncatula</name>
    <name type="common">Barrel medic</name>
    <name type="synonym">Medicago tribuloides</name>
    <dbReference type="NCBI Taxonomy" id="3880"/>
    <lineage>
        <taxon>Eukaryota</taxon>
        <taxon>Viridiplantae</taxon>
        <taxon>Streptophyta</taxon>
        <taxon>Embryophyta</taxon>
        <taxon>Tracheophyta</taxon>
        <taxon>Spermatophyta</taxon>
        <taxon>Magnoliopsida</taxon>
        <taxon>eudicotyledons</taxon>
        <taxon>Gunneridae</taxon>
        <taxon>Pentapetalae</taxon>
        <taxon>rosids</taxon>
        <taxon>fabids</taxon>
        <taxon>Fabales</taxon>
        <taxon>Fabaceae</taxon>
        <taxon>Papilionoideae</taxon>
        <taxon>50 kb inversion clade</taxon>
        <taxon>NPAAA clade</taxon>
        <taxon>Hologalegina</taxon>
        <taxon>IRL clade</taxon>
        <taxon>Trifolieae</taxon>
        <taxon>Medicago</taxon>
    </lineage>
</organism>
<protein>
    <submittedName>
        <fullName evidence="2">Transmembrane protein, putative</fullName>
    </submittedName>
</protein>
<dbReference type="HOGENOM" id="CLU_2402947_0_0_1"/>
<evidence type="ECO:0000313" key="3">
    <source>
        <dbReference type="EnsemblPlants" id="AES66770"/>
    </source>
</evidence>
<name>G7ITJ4_MEDTR</name>
<feature type="transmembrane region" description="Helical" evidence="1">
    <location>
        <begin position="21"/>
        <end position="44"/>
    </location>
</feature>
<sequence>MVVSPCHRSRRRRSSPSAAAISPFFTYSLTQLVVANFAVVVVLIHRGSVCETRLNDGIGESERVSGEGAESVHAKLLISTLIFTFVTCHTSIK</sequence>
<dbReference type="EMBL" id="CM001218">
    <property type="protein sequence ID" value="AES66770.1"/>
    <property type="molecule type" value="Genomic_DNA"/>
</dbReference>
<reference evidence="3" key="3">
    <citation type="submission" date="2015-04" db="UniProtKB">
        <authorList>
            <consortium name="EnsemblPlants"/>
        </authorList>
    </citation>
    <scope>IDENTIFICATION</scope>
    <source>
        <strain evidence="3">cv. Jemalong A17</strain>
    </source>
</reference>
<dbReference type="Proteomes" id="UP000002051">
    <property type="component" value="Chromosome 2"/>
</dbReference>
<keyword evidence="4" id="KW-1185">Reference proteome</keyword>
<dbReference type="AlphaFoldDB" id="G7ITJ4"/>